<dbReference type="EMBL" id="JACHNX010000027">
    <property type="protein sequence ID" value="MBB4611371.1"/>
    <property type="molecule type" value="Genomic_DNA"/>
</dbReference>
<keyword evidence="2" id="KW-1185">Reference proteome</keyword>
<dbReference type="Proteomes" id="UP000584663">
    <property type="component" value="Unassembled WGS sequence"/>
</dbReference>
<sequence>MAAMSQTTSFAGLYGKQAFYDTRADMSALSVSLGPFYVPTPERQSLNLIGTIYVQ</sequence>
<evidence type="ECO:0008006" key="3">
    <source>
        <dbReference type="Google" id="ProtNLM"/>
    </source>
</evidence>
<protein>
    <recommendedName>
        <fullName evidence="3">TonB-dependent receptor-like beta-barrel domain-containing protein</fullName>
    </recommendedName>
</protein>
<reference evidence="1 2" key="1">
    <citation type="submission" date="2020-08" db="EMBL/GenBank/DDBJ databases">
        <title>Genomic Encyclopedia of Type Strains, Phase IV (KMG-IV): sequencing the most valuable type-strain genomes for metagenomic binning, comparative biology and taxonomic classification.</title>
        <authorList>
            <person name="Goeker M."/>
        </authorList>
    </citation>
    <scope>NUCLEOTIDE SEQUENCE [LARGE SCALE GENOMIC DNA]</scope>
    <source>
        <strain evidence="1 2">DSM 14562</strain>
    </source>
</reference>
<evidence type="ECO:0000313" key="2">
    <source>
        <dbReference type="Proteomes" id="UP000584663"/>
    </source>
</evidence>
<proteinExistence type="predicted"/>
<gene>
    <name evidence="1" type="ORF">GGQ89_003618</name>
</gene>
<accession>A0ABR6KE26</accession>
<name>A0ABR6KE26_9SPHN</name>
<organism evidence="1 2">
    <name type="scientific">Sphingomonas yabuuchiae</name>
    <dbReference type="NCBI Taxonomy" id="172044"/>
    <lineage>
        <taxon>Bacteria</taxon>
        <taxon>Pseudomonadati</taxon>
        <taxon>Pseudomonadota</taxon>
        <taxon>Alphaproteobacteria</taxon>
        <taxon>Sphingomonadales</taxon>
        <taxon>Sphingomonadaceae</taxon>
        <taxon>Sphingomonas</taxon>
    </lineage>
</organism>
<evidence type="ECO:0000313" key="1">
    <source>
        <dbReference type="EMBL" id="MBB4611371.1"/>
    </source>
</evidence>
<comment type="caution">
    <text evidence="1">The sequence shown here is derived from an EMBL/GenBank/DDBJ whole genome shotgun (WGS) entry which is preliminary data.</text>
</comment>